<accession>A0A392TE49</accession>
<evidence type="ECO:0000313" key="2">
    <source>
        <dbReference type="Proteomes" id="UP000265520"/>
    </source>
</evidence>
<feature type="non-terminal residue" evidence="1">
    <location>
        <position position="1"/>
    </location>
</feature>
<keyword evidence="2" id="KW-1185">Reference proteome</keyword>
<protein>
    <submittedName>
        <fullName evidence="1">Uncharacterized protein</fullName>
    </submittedName>
</protein>
<evidence type="ECO:0000313" key="1">
    <source>
        <dbReference type="EMBL" id="MCI59278.1"/>
    </source>
</evidence>
<dbReference type="AlphaFoldDB" id="A0A392TE49"/>
<reference evidence="1 2" key="1">
    <citation type="journal article" date="2018" name="Front. Plant Sci.">
        <title>Red Clover (Trifolium pratense) and Zigzag Clover (T. medium) - A Picture of Genomic Similarities and Differences.</title>
        <authorList>
            <person name="Dluhosova J."/>
            <person name="Istvanek J."/>
            <person name="Nedelnik J."/>
            <person name="Repkova J."/>
        </authorList>
    </citation>
    <scope>NUCLEOTIDE SEQUENCE [LARGE SCALE GENOMIC DNA]</scope>
    <source>
        <strain evidence="2">cv. 10/8</strain>
        <tissue evidence="1">Leaf</tissue>
    </source>
</reference>
<organism evidence="1 2">
    <name type="scientific">Trifolium medium</name>
    <dbReference type="NCBI Taxonomy" id="97028"/>
    <lineage>
        <taxon>Eukaryota</taxon>
        <taxon>Viridiplantae</taxon>
        <taxon>Streptophyta</taxon>
        <taxon>Embryophyta</taxon>
        <taxon>Tracheophyta</taxon>
        <taxon>Spermatophyta</taxon>
        <taxon>Magnoliopsida</taxon>
        <taxon>eudicotyledons</taxon>
        <taxon>Gunneridae</taxon>
        <taxon>Pentapetalae</taxon>
        <taxon>rosids</taxon>
        <taxon>fabids</taxon>
        <taxon>Fabales</taxon>
        <taxon>Fabaceae</taxon>
        <taxon>Papilionoideae</taxon>
        <taxon>50 kb inversion clade</taxon>
        <taxon>NPAAA clade</taxon>
        <taxon>Hologalegina</taxon>
        <taxon>IRL clade</taxon>
        <taxon>Trifolieae</taxon>
        <taxon>Trifolium</taxon>
    </lineage>
</organism>
<sequence>GTVSTVKLSRTWTSSASITCDGSAMYFLNWDT</sequence>
<name>A0A392TE49_9FABA</name>
<proteinExistence type="predicted"/>
<dbReference type="EMBL" id="LXQA010560528">
    <property type="protein sequence ID" value="MCI59278.1"/>
    <property type="molecule type" value="Genomic_DNA"/>
</dbReference>
<comment type="caution">
    <text evidence="1">The sequence shown here is derived from an EMBL/GenBank/DDBJ whole genome shotgun (WGS) entry which is preliminary data.</text>
</comment>
<dbReference type="Proteomes" id="UP000265520">
    <property type="component" value="Unassembled WGS sequence"/>
</dbReference>